<organism evidence="1 2">
    <name type="scientific">Dallia pectoralis</name>
    <name type="common">Alaska blackfish</name>
    <dbReference type="NCBI Taxonomy" id="75939"/>
    <lineage>
        <taxon>Eukaryota</taxon>
        <taxon>Metazoa</taxon>
        <taxon>Chordata</taxon>
        <taxon>Craniata</taxon>
        <taxon>Vertebrata</taxon>
        <taxon>Euteleostomi</taxon>
        <taxon>Actinopterygii</taxon>
        <taxon>Neopterygii</taxon>
        <taxon>Teleostei</taxon>
        <taxon>Protacanthopterygii</taxon>
        <taxon>Esociformes</taxon>
        <taxon>Umbridae</taxon>
        <taxon>Dallia</taxon>
    </lineage>
</organism>
<dbReference type="Proteomes" id="UP001157502">
    <property type="component" value="Chromosome 16"/>
</dbReference>
<reference evidence="1" key="1">
    <citation type="submission" date="2021-05" db="EMBL/GenBank/DDBJ databases">
        <authorList>
            <person name="Pan Q."/>
            <person name="Jouanno E."/>
            <person name="Zahm M."/>
            <person name="Klopp C."/>
            <person name="Cabau C."/>
            <person name="Louis A."/>
            <person name="Berthelot C."/>
            <person name="Parey E."/>
            <person name="Roest Crollius H."/>
            <person name="Montfort J."/>
            <person name="Robinson-Rechavi M."/>
            <person name="Bouchez O."/>
            <person name="Lampietro C."/>
            <person name="Lopez Roques C."/>
            <person name="Donnadieu C."/>
            <person name="Postlethwait J."/>
            <person name="Bobe J."/>
            <person name="Dillon D."/>
            <person name="Chandos A."/>
            <person name="von Hippel F."/>
            <person name="Guiguen Y."/>
        </authorList>
    </citation>
    <scope>NUCLEOTIDE SEQUENCE</scope>
    <source>
        <strain evidence="1">YG-Jan2019</strain>
    </source>
</reference>
<name>A0ACC2G9S4_DALPE</name>
<keyword evidence="2" id="KW-1185">Reference proteome</keyword>
<sequence>MKLLKLILILLQELLLCQGFQNSSSEIGKNSSLLEDYKNHTVPYITRIDVNACSWSPRILQNNSWTSITLTARSRDQLAGQICSGLGCGGVYSVNEIDAEPNSTCFTDCTYRDGRLQNCTPVKESKCTIVSNVVCGHKVVRLADGSHRCAGRVELWKDEKWGTVCDDEWDMRDGNVVCAQLGCGYALNVTGQGGAFPKGRGDIYLDELNCTGNESNLWECPAVGVNHDCGHKEDAGVICSELREVRLTGGLDRCSGKVEIHRNGSWGTVCDNCWEREEASLVCSMLGCGDPVTFLAFNPPFTHNNGTLYYYRCVGNPANLWQCSEYVNKTSLCRDSKAAGLICSGSKGRYLPLTTIGTSTVLMSTSGPTTTAIVVITGVQWSLSLELLGCLVLSVLLFIALVTLAWFCCCYRKRYDLSVQQKHENLQMPIECPDNDYRDSVTLFKVTATSPIESEPPSNPRYQWHQSSLESTSVDTDYEQYDVKNESAVPMTTFRNSIRNKQENRNPFTRIAALDDLSEEGVPDQAAYTAAPPSDSSFDCSSTSSEECYENTGRDVELLLASEAMDQQETLLTQNANNCLMSGPTQIQNQGERNCNDYEDEDLYSPVSHEPHQSSSESEYDVVANYLNSNPVPGC</sequence>
<gene>
    <name evidence="1" type="ORF">DPEC_G00203160</name>
</gene>
<evidence type="ECO:0000313" key="1">
    <source>
        <dbReference type="EMBL" id="KAJ8000276.1"/>
    </source>
</evidence>
<evidence type="ECO:0000313" key="2">
    <source>
        <dbReference type="Proteomes" id="UP001157502"/>
    </source>
</evidence>
<proteinExistence type="predicted"/>
<protein>
    <submittedName>
        <fullName evidence="1">Uncharacterized protein</fullName>
    </submittedName>
</protein>
<comment type="caution">
    <text evidence="1">The sequence shown here is derived from an EMBL/GenBank/DDBJ whole genome shotgun (WGS) entry which is preliminary data.</text>
</comment>
<dbReference type="EMBL" id="CM055743">
    <property type="protein sequence ID" value="KAJ8000276.1"/>
    <property type="molecule type" value="Genomic_DNA"/>
</dbReference>
<accession>A0ACC2G9S4</accession>